<dbReference type="EMBL" id="CAJVQA010013366">
    <property type="protein sequence ID" value="CAG8723743.1"/>
    <property type="molecule type" value="Genomic_DNA"/>
</dbReference>
<reference evidence="1" key="1">
    <citation type="submission" date="2021-06" db="EMBL/GenBank/DDBJ databases">
        <authorList>
            <person name="Kallberg Y."/>
            <person name="Tangrot J."/>
            <person name="Rosling A."/>
        </authorList>
    </citation>
    <scope>NUCLEOTIDE SEQUENCE</scope>
    <source>
        <strain evidence="1">FL966</strain>
    </source>
</reference>
<protein>
    <submittedName>
        <fullName evidence="1">4217_t:CDS:1</fullName>
    </submittedName>
</protein>
<name>A0A9N9I7T9_9GLOM</name>
<comment type="caution">
    <text evidence="1">The sequence shown here is derived from an EMBL/GenBank/DDBJ whole genome shotgun (WGS) entry which is preliminary data.</text>
</comment>
<evidence type="ECO:0000313" key="2">
    <source>
        <dbReference type="Proteomes" id="UP000789759"/>
    </source>
</evidence>
<keyword evidence="2" id="KW-1185">Reference proteome</keyword>
<dbReference type="AlphaFoldDB" id="A0A9N9I7T9"/>
<sequence length="151" mass="16789">VILVRTRVTAADFSSVGSQILASQQLGWPAHRFTKEITIVIGNSGSNKGVCGRLLFCRKPNFGESTIRVTAADFSSVGSQILASQQLDFSSVGSQILASQQLGWPARRFTKELTIVIGWPAQSEAQIYQRVVLSQRRLRQIFFCWKPNYVL</sequence>
<dbReference type="Proteomes" id="UP000789759">
    <property type="component" value="Unassembled WGS sequence"/>
</dbReference>
<accession>A0A9N9I7T9</accession>
<feature type="non-terminal residue" evidence="1">
    <location>
        <position position="1"/>
    </location>
</feature>
<organism evidence="1 2">
    <name type="scientific">Cetraspora pellucida</name>
    <dbReference type="NCBI Taxonomy" id="1433469"/>
    <lineage>
        <taxon>Eukaryota</taxon>
        <taxon>Fungi</taxon>
        <taxon>Fungi incertae sedis</taxon>
        <taxon>Mucoromycota</taxon>
        <taxon>Glomeromycotina</taxon>
        <taxon>Glomeromycetes</taxon>
        <taxon>Diversisporales</taxon>
        <taxon>Gigasporaceae</taxon>
        <taxon>Cetraspora</taxon>
    </lineage>
</organism>
<gene>
    <name evidence="1" type="ORF">CPELLU_LOCUS13049</name>
</gene>
<proteinExistence type="predicted"/>
<evidence type="ECO:0000313" key="1">
    <source>
        <dbReference type="EMBL" id="CAG8723743.1"/>
    </source>
</evidence>